<name>A0A9W7XV14_9FUNG</name>
<reference evidence="2" key="1">
    <citation type="submission" date="2022-07" db="EMBL/GenBank/DDBJ databases">
        <title>Phylogenomic reconstructions and comparative analyses of Kickxellomycotina fungi.</title>
        <authorList>
            <person name="Reynolds N.K."/>
            <person name="Stajich J.E."/>
            <person name="Barry K."/>
            <person name="Grigoriev I.V."/>
            <person name="Crous P."/>
            <person name="Smith M.E."/>
        </authorList>
    </citation>
    <scope>NUCLEOTIDE SEQUENCE</scope>
    <source>
        <strain evidence="2">BCRC 34381</strain>
    </source>
</reference>
<evidence type="ECO:0000256" key="1">
    <source>
        <dbReference type="SAM" id="MobiDB-lite"/>
    </source>
</evidence>
<feature type="compositionally biased region" description="Acidic residues" evidence="1">
    <location>
        <begin position="11"/>
        <end position="27"/>
    </location>
</feature>
<keyword evidence="3" id="KW-1185">Reference proteome</keyword>
<feature type="region of interest" description="Disordered" evidence="1">
    <location>
        <begin position="1"/>
        <end position="60"/>
    </location>
</feature>
<feature type="compositionally biased region" description="Basic and acidic residues" evidence="1">
    <location>
        <begin position="1"/>
        <end position="10"/>
    </location>
</feature>
<comment type="caution">
    <text evidence="2">The sequence shown here is derived from an EMBL/GenBank/DDBJ whole genome shotgun (WGS) entry which is preliminary data.</text>
</comment>
<gene>
    <name evidence="2" type="ORF">LPJ61_006354</name>
</gene>
<evidence type="ECO:0000313" key="3">
    <source>
        <dbReference type="Proteomes" id="UP001143981"/>
    </source>
</evidence>
<dbReference type="AlphaFoldDB" id="A0A9W7XV14"/>
<protein>
    <submittedName>
        <fullName evidence="2">Uncharacterized protein</fullName>
    </submittedName>
</protein>
<evidence type="ECO:0000313" key="2">
    <source>
        <dbReference type="EMBL" id="KAJ1719208.1"/>
    </source>
</evidence>
<dbReference type="Proteomes" id="UP001143981">
    <property type="component" value="Unassembled WGS sequence"/>
</dbReference>
<proteinExistence type="predicted"/>
<sequence>VGEEHEASEHEQDEEREYDDGRDDESSANEFGEASHSNRCDVGNDVNQCSEDTRDGECNE</sequence>
<dbReference type="EMBL" id="JANBOI010002979">
    <property type="protein sequence ID" value="KAJ1719208.1"/>
    <property type="molecule type" value="Genomic_DNA"/>
</dbReference>
<organism evidence="2 3">
    <name type="scientific">Coemansia biformis</name>
    <dbReference type="NCBI Taxonomy" id="1286918"/>
    <lineage>
        <taxon>Eukaryota</taxon>
        <taxon>Fungi</taxon>
        <taxon>Fungi incertae sedis</taxon>
        <taxon>Zoopagomycota</taxon>
        <taxon>Kickxellomycotina</taxon>
        <taxon>Kickxellomycetes</taxon>
        <taxon>Kickxellales</taxon>
        <taxon>Kickxellaceae</taxon>
        <taxon>Coemansia</taxon>
    </lineage>
</organism>
<feature type="non-terminal residue" evidence="2">
    <location>
        <position position="1"/>
    </location>
</feature>
<feature type="compositionally biased region" description="Basic and acidic residues" evidence="1">
    <location>
        <begin position="51"/>
        <end position="60"/>
    </location>
</feature>
<accession>A0A9W7XV14</accession>